<dbReference type="EMBL" id="JPGY02000001">
    <property type="protein sequence ID" value="KRU14576.1"/>
    <property type="molecule type" value="Genomic_DNA"/>
</dbReference>
<evidence type="ECO:0000313" key="6">
    <source>
        <dbReference type="Proteomes" id="UP000028042"/>
    </source>
</evidence>
<dbReference type="AlphaFoldDB" id="A0A0H3J5W8"/>
<name>A0A0H3J5W8_CLOPA</name>
<feature type="compositionally biased region" description="Polar residues" evidence="1">
    <location>
        <begin position="571"/>
        <end position="599"/>
    </location>
</feature>
<evidence type="ECO:0000256" key="1">
    <source>
        <dbReference type="SAM" id="MobiDB-lite"/>
    </source>
</evidence>
<feature type="region of interest" description="Disordered" evidence="1">
    <location>
        <begin position="570"/>
        <end position="602"/>
    </location>
</feature>
<evidence type="ECO:0000313" key="5">
    <source>
        <dbReference type="EMBL" id="KRU14576.1"/>
    </source>
</evidence>
<dbReference type="PANTHER" id="PTHR42736:SF1">
    <property type="entry name" value="PROTEIN-GLUTAMINE GAMMA-GLUTAMYLTRANSFERASE"/>
    <property type="match status" value="1"/>
</dbReference>
<feature type="transmembrane region" description="Helical" evidence="2">
    <location>
        <begin position="189"/>
        <end position="209"/>
    </location>
</feature>
<dbReference type="Pfam" id="PF01841">
    <property type="entry name" value="Transglut_core"/>
    <property type="match status" value="1"/>
</dbReference>
<dbReference type="KEGG" id="cpat:CLPA_c33450"/>
<protein>
    <submittedName>
        <fullName evidence="5">Transglutaminase domain-containing protein</fullName>
    </submittedName>
    <submittedName>
        <fullName evidence="4">Transglutaminase-like protein</fullName>
    </submittedName>
</protein>
<sequence length="737" mass="85877">MKKIYIPIAIINIILIIILINKAYIVTNISYKNITLLFIMTLLVFEFISYIVSNYKNISILLLILLLMSIAYIFIYKYSDLTTFFSNLFNLGLKINTLTTTSSKVDFSLIFPFYILIIPLLTFFYIILSKFNLGIVIILFNTVILLLYYLLGFNKETMYILPAYIFLNFINLNLFKINTIQIKKFQMKFIVIYYLIICITFSSIIYLLVPFTADKSTNWLQYRFNDILHINKNIPSDFATIGLNTSSTSFLGSKLQINNIRLSLLKGDVPKYLKTKVYYDYNYNRWIENRSLPSIKSKQSLNVANLMPKGEFAERNIKYNREKETKIKTISIETLNDSFDDVMISPNYITKVASPKTSNIYMYNNENYLTGQSQHNYTINYYDYSDTETIENYSNSPYKDDINTLNSIVGKNNINYELINDSLKFTSSERVRNLAKEITLGARDNNDKLKLIQRYLLNNYKYSLQPNAININSPDYVDFFLFNEKKGYCKSFATAAVMLCRAVGIPSRYVEGFKVRGEVDNMGNYVIRSYDAHAWVEVLTSADKGIWSILETTPIPDFENSAANDIEVTQEETNIQNTESPQERNLQNNAKQTEPNLENSNKEKQYNLNNKLHNINLIKNYNYILISGAIIIILILIKLLRRKFIIRRINNSESLIPLYIFILKRLKTINVTKLSYETDKEFALRIKDKLDIESLVEAVYKETYGDEKTILEKFSLITSVEKTVKDNSNILKYYIFF</sequence>
<dbReference type="PANTHER" id="PTHR42736">
    <property type="entry name" value="PROTEIN-GLUTAMINE GAMMA-GLUTAMYLTRANSFERASE"/>
    <property type="match status" value="1"/>
</dbReference>
<feature type="transmembrane region" description="Helical" evidence="2">
    <location>
        <begin position="60"/>
        <end position="79"/>
    </location>
</feature>
<keyword evidence="7" id="KW-1185">Reference proteome</keyword>
<evidence type="ECO:0000313" key="4">
    <source>
        <dbReference type="EMBL" id="AJA53399.1"/>
    </source>
</evidence>
<dbReference type="SMART" id="SM00460">
    <property type="entry name" value="TGc"/>
    <property type="match status" value="1"/>
</dbReference>
<proteinExistence type="predicted"/>
<evidence type="ECO:0000256" key="2">
    <source>
        <dbReference type="SAM" id="Phobius"/>
    </source>
</evidence>
<dbReference type="InterPro" id="IPR038765">
    <property type="entry name" value="Papain-like_cys_pep_sf"/>
</dbReference>
<dbReference type="Proteomes" id="UP000028042">
    <property type="component" value="Unassembled WGS sequence"/>
</dbReference>
<reference evidence="5 6" key="3">
    <citation type="journal article" name="Genome Announc.">
        <title>Improved Draft Genome Sequence of Clostridium pasteurianum Strain ATCC 6013 (DSM 525) Using a Hybrid Next-Generation Sequencing Approach.</title>
        <authorList>
            <person name="Pyne M.E."/>
            <person name="Utturkar S."/>
            <person name="Brown S.D."/>
            <person name="Moo-Young M."/>
            <person name="Chung D.A."/>
            <person name="Chou C.P."/>
        </authorList>
    </citation>
    <scope>NUCLEOTIDE SEQUENCE [LARGE SCALE GENOMIC DNA]</scope>
    <source>
        <strain evidence="5 6">ATCC 6013</strain>
    </source>
</reference>
<feature type="domain" description="Transglutaminase-like" evidence="3">
    <location>
        <begin position="481"/>
        <end position="554"/>
    </location>
</feature>
<feature type="transmembrane region" description="Helical" evidence="2">
    <location>
        <begin position="107"/>
        <end position="126"/>
    </location>
</feature>
<dbReference type="Gene3D" id="3.10.620.30">
    <property type="match status" value="1"/>
</dbReference>
<accession>A0A0H3J5W8</accession>
<dbReference type="KEGG" id="cpae:CPAST_c33450"/>
<gene>
    <name evidence="4" type="ORF">CLPA_c33450</name>
    <name evidence="5" type="ORF">CP6013_03835</name>
</gene>
<feature type="transmembrane region" description="Helical" evidence="2">
    <location>
        <begin position="133"/>
        <end position="151"/>
    </location>
</feature>
<dbReference type="eggNOG" id="COG1305">
    <property type="taxonomic scope" value="Bacteria"/>
</dbReference>
<feature type="transmembrane region" description="Helical" evidence="2">
    <location>
        <begin position="5"/>
        <end position="25"/>
    </location>
</feature>
<dbReference type="PATRIC" id="fig|1262449.3.peg.3014"/>
<dbReference type="Proteomes" id="UP000030905">
    <property type="component" value="Chromosome"/>
</dbReference>
<reference evidence="5" key="2">
    <citation type="submission" date="2015-10" db="EMBL/GenBank/DDBJ databases">
        <title>Improved Draft Genome Sequence of Clostridium pasteurianum Strain ATCC 6013 (DSM 525) Using a Hybrid Next-Generation Sequencing Approach.</title>
        <authorList>
            <person name="Pyne M.E."/>
            <person name="Utturkar S.M."/>
            <person name="Brown S.D."/>
            <person name="Moo-Young M."/>
            <person name="Chung D.A."/>
            <person name="Chou P.C."/>
        </authorList>
    </citation>
    <scope>NUCLEOTIDE SEQUENCE</scope>
    <source>
        <strain evidence="5">ATCC 6013</strain>
    </source>
</reference>
<keyword evidence="2" id="KW-0472">Membrane</keyword>
<keyword evidence="2" id="KW-0812">Transmembrane</keyword>
<feature type="transmembrane region" description="Helical" evidence="2">
    <location>
        <begin position="157"/>
        <end position="177"/>
    </location>
</feature>
<feature type="transmembrane region" description="Helical" evidence="2">
    <location>
        <begin position="31"/>
        <end position="53"/>
    </location>
</feature>
<dbReference type="SUPFAM" id="SSF54001">
    <property type="entry name" value="Cysteine proteinases"/>
    <property type="match status" value="1"/>
</dbReference>
<feature type="transmembrane region" description="Helical" evidence="2">
    <location>
        <begin position="621"/>
        <end position="640"/>
    </location>
</feature>
<dbReference type="InterPro" id="IPR002931">
    <property type="entry name" value="Transglutaminase-like"/>
</dbReference>
<evidence type="ECO:0000259" key="3">
    <source>
        <dbReference type="SMART" id="SM00460"/>
    </source>
</evidence>
<dbReference type="InterPro" id="IPR052901">
    <property type="entry name" value="Bact_TGase-like"/>
</dbReference>
<dbReference type="EMBL" id="CP009268">
    <property type="protein sequence ID" value="AJA53399.1"/>
    <property type="molecule type" value="Genomic_DNA"/>
</dbReference>
<organism evidence="4 7">
    <name type="scientific">Clostridium pasteurianum DSM 525 = ATCC 6013</name>
    <dbReference type="NCBI Taxonomy" id="1262449"/>
    <lineage>
        <taxon>Bacteria</taxon>
        <taxon>Bacillati</taxon>
        <taxon>Bacillota</taxon>
        <taxon>Clostridia</taxon>
        <taxon>Eubacteriales</taxon>
        <taxon>Clostridiaceae</taxon>
        <taxon>Clostridium</taxon>
    </lineage>
</organism>
<keyword evidence="2" id="KW-1133">Transmembrane helix</keyword>
<reference evidence="4 7" key="1">
    <citation type="journal article" date="2015" name="Genome Announc.">
        <title>Complete Genome Sequence of the Nitrogen-Fixing and Solvent-Producing Clostridium pasteurianum DSM 525.</title>
        <authorList>
            <person name="Poehlein A."/>
            <person name="Grosse-Honebrink A."/>
            <person name="Zhang Y."/>
            <person name="Minton N.P."/>
            <person name="Daniel R."/>
        </authorList>
    </citation>
    <scope>NUCLEOTIDE SEQUENCE [LARGE SCALE GENOMIC DNA]</scope>
    <source>
        <strain evidence="4">DSM 525</strain>
        <strain evidence="7">DSM 525 / ATCC 6013</strain>
    </source>
</reference>
<evidence type="ECO:0000313" key="7">
    <source>
        <dbReference type="Proteomes" id="UP000030905"/>
    </source>
</evidence>